<protein>
    <submittedName>
        <fullName evidence="6">Transcriptional regulator, LysR family</fullName>
    </submittedName>
</protein>
<dbReference type="Gene3D" id="3.40.190.10">
    <property type="entry name" value="Periplasmic binding protein-like II"/>
    <property type="match status" value="2"/>
</dbReference>
<dbReference type="GO" id="GO:0032993">
    <property type="term" value="C:protein-DNA complex"/>
    <property type="evidence" value="ECO:0007669"/>
    <property type="project" value="TreeGrafter"/>
</dbReference>
<keyword evidence="2" id="KW-0805">Transcription regulation</keyword>
<dbReference type="SUPFAM" id="SSF46785">
    <property type="entry name" value="Winged helix' DNA-binding domain"/>
    <property type="match status" value="1"/>
</dbReference>
<proteinExistence type="inferred from homology"/>
<evidence type="ECO:0000256" key="4">
    <source>
        <dbReference type="ARBA" id="ARBA00023163"/>
    </source>
</evidence>
<dbReference type="AlphaFoldDB" id="A0A239EAC4"/>
<dbReference type="Pfam" id="PF03466">
    <property type="entry name" value="LysR_substrate"/>
    <property type="match status" value="1"/>
</dbReference>
<dbReference type="Proteomes" id="UP000198356">
    <property type="component" value="Unassembled WGS sequence"/>
</dbReference>
<gene>
    <name evidence="6" type="ORF">SAMN05421770_101870</name>
</gene>
<evidence type="ECO:0000256" key="2">
    <source>
        <dbReference type="ARBA" id="ARBA00023015"/>
    </source>
</evidence>
<feature type="domain" description="HTH lysR-type" evidence="5">
    <location>
        <begin position="1"/>
        <end position="61"/>
    </location>
</feature>
<keyword evidence="4" id="KW-0804">Transcription</keyword>
<sequence>MARSEIKLMEAAIALGEELSFARAAYRLGITQPTLTKQIAELESRLGAILFARNHRTVILSEIGQAFLKEARLSVLHADRALQAVRTAKEDVEAVLNVGRSPHMDPFLVSTLLEMRMTKYPKLRIELHTRLVHELVRDVETGVLDLAFLTEPPEAPLLTKIKVAEAPFYIAILGTDRLVAYPALRMKQLAQRQWVLFERQTHPMLYERLLTLAIEQNAAPRGVHHFMAVEEAYALLEENESVVLLTKADALTIARTGVAVRPLEEAALCIKTYLASRSDNHSKLVSSVVRALIRKLETVQFTSMSLLLCATSPVVGVIPAQEKYPAR</sequence>
<dbReference type="RefSeq" id="WP_176441574.1">
    <property type="nucleotide sequence ID" value="NZ_FZOU01000001.1"/>
</dbReference>
<organism evidence="6 7">
    <name type="scientific">Granulicella rosea</name>
    <dbReference type="NCBI Taxonomy" id="474952"/>
    <lineage>
        <taxon>Bacteria</taxon>
        <taxon>Pseudomonadati</taxon>
        <taxon>Acidobacteriota</taxon>
        <taxon>Terriglobia</taxon>
        <taxon>Terriglobales</taxon>
        <taxon>Acidobacteriaceae</taxon>
        <taxon>Granulicella</taxon>
    </lineage>
</organism>
<dbReference type="Gene3D" id="1.10.10.10">
    <property type="entry name" value="Winged helix-like DNA-binding domain superfamily/Winged helix DNA-binding domain"/>
    <property type="match status" value="1"/>
</dbReference>
<dbReference type="EMBL" id="FZOU01000001">
    <property type="protein sequence ID" value="SNS41411.1"/>
    <property type="molecule type" value="Genomic_DNA"/>
</dbReference>
<keyword evidence="3" id="KW-0238">DNA-binding</keyword>
<name>A0A239EAC4_9BACT</name>
<dbReference type="InterPro" id="IPR005119">
    <property type="entry name" value="LysR_subst-bd"/>
</dbReference>
<dbReference type="PANTHER" id="PTHR30346:SF28">
    <property type="entry name" value="HTH-TYPE TRANSCRIPTIONAL REGULATOR CYNR"/>
    <property type="match status" value="1"/>
</dbReference>
<dbReference type="PROSITE" id="PS50931">
    <property type="entry name" value="HTH_LYSR"/>
    <property type="match status" value="1"/>
</dbReference>
<keyword evidence="7" id="KW-1185">Reference proteome</keyword>
<accession>A0A239EAC4</accession>
<reference evidence="6 7" key="1">
    <citation type="submission" date="2017-06" db="EMBL/GenBank/DDBJ databases">
        <authorList>
            <person name="Kim H.J."/>
            <person name="Triplett B.A."/>
        </authorList>
    </citation>
    <scope>NUCLEOTIDE SEQUENCE [LARGE SCALE GENOMIC DNA]</scope>
    <source>
        <strain evidence="6 7">DSM 18704</strain>
    </source>
</reference>
<dbReference type="Pfam" id="PF00126">
    <property type="entry name" value="HTH_1"/>
    <property type="match status" value="1"/>
</dbReference>
<dbReference type="InterPro" id="IPR036390">
    <property type="entry name" value="WH_DNA-bd_sf"/>
</dbReference>
<dbReference type="InterPro" id="IPR000847">
    <property type="entry name" value="LysR_HTH_N"/>
</dbReference>
<dbReference type="PANTHER" id="PTHR30346">
    <property type="entry name" value="TRANSCRIPTIONAL DUAL REGULATOR HCAR-RELATED"/>
    <property type="match status" value="1"/>
</dbReference>
<dbReference type="InterPro" id="IPR036388">
    <property type="entry name" value="WH-like_DNA-bd_sf"/>
</dbReference>
<comment type="similarity">
    <text evidence="1">Belongs to the LysR transcriptional regulatory family.</text>
</comment>
<evidence type="ECO:0000313" key="7">
    <source>
        <dbReference type="Proteomes" id="UP000198356"/>
    </source>
</evidence>
<evidence type="ECO:0000256" key="3">
    <source>
        <dbReference type="ARBA" id="ARBA00023125"/>
    </source>
</evidence>
<evidence type="ECO:0000256" key="1">
    <source>
        <dbReference type="ARBA" id="ARBA00009437"/>
    </source>
</evidence>
<evidence type="ECO:0000313" key="6">
    <source>
        <dbReference type="EMBL" id="SNS41411.1"/>
    </source>
</evidence>
<dbReference type="SUPFAM" id="SSF53850">
    <property type="entry name" value="Periplasmic binding protein-like II"/>
    <property type="match status" value="1"/>
</dbReference>
<dbReference type="GO" id="GO:0003700">
    <property type="term" value="F:DNA-binding transcription factor activity"/>
    <property type="evidence" value="ECO:0007669"/>
    <property type="project" value="InterPro"/>
</dbReference>
<evidence type="ECO:0000259" key="5">
    <source>
        <dbReference type="PROSITE" id="PS50931"/>
    </source>
</evidence>
<dbReference type="GO" id="GO:0003677">
    <property type="term" value="F:DNA binding"/>
    <property type="evidence" value="ECO:0007669"/>
    <property type="project" value="UniProtKB-KW"/>
</dbReference>
<dbReference type="PRINTS" id="PR00039">
    <property type="entry name" value="HTHLYSR"/>
</dbReference>